<protein>
    <submittedName>
        <fullName evidence="3">Cell fate regulator YaaT (PSP1 superfamily)</fullName>
    </submittedName>
</protein>
<evidence type="ECO:0000313" key="4">
    <source>
        <dbReference type="Proteomes" id="UP000251835"/>
    </source>
</evidence>
<dbReference type="PANTHER" id="PTHR43830:SF3">
    <property type="entry name" value="PROTEIN PSP1"/>
    <property type="match status" value="1"/>
</dbReference>
<dbReference type="Pfam" id="PF04468">
    <property type="entry name" value="PSP1"/>
    <property type="match status" value="1"/>
</dbReference>
<dbReference type="EMBL" id="QENZ01000003">
    <property type="protein sequence ID" value="PVX52235.1"/>
    <property type="molecule type" value="Genomic_DNA"/>
</dbReference>
<dbReference type="AlphaFoldDB" id="A0A7L4UR32"/>
<evidence type="ECO:0000256" key="1">
    <source>
        <dbReference type="SAM" id="MobiDB-lite"/>
    </source>
</evidence>
<comment type="caution">
    <text evidence="3">The sequence shown here is derived from an EMBL/GenBank/DDBJ whole genome shotgun (WGS) entry which is preliminary data.</text>
</comment>
<proteinExistence type="predicted"/>
<name>A0A7L4UR32_BALHA</name>
<dbReference type="RefSeq" id="WP_116495777.1">
    <property type="nucleotide sequence ID" value="NZ_QENZ01000003.1"/>
</dbReference>
<dbReference type="GO" id="GO:0005737">
    <property type="term" value="C:cytoplasm"/>
    <property type="evidence" value="ECO:0007669"/>
    <property type="project" value="TreeGrafter"/>
</dbReference>
<reference evidence="3 4" key="1">
    <citation type="submission" date="2018-05" db="EMBL/GenBank/DDBJ databases">
        <title>Genomic Encyclopedia of Type Strains, Phase IV (KMG-IV): sequencing the most valuable type-strain genomes for metagenomic binning, comparative biology and taxonomic classification.</title>
        <authorList>
            <person name="Goeker M."/>
        </authorList>
    </citation>
    <scope>NUCLEOTIDE SEQUENCE [LARGE SCALE GENOMIC DNA]</scope>
    <source>
        <strain evidence="3 4">DSM 28579</strain>
    </source>
</reference>
<feature type="region of interest" description="Disordered" evidence="1">
    <location>
        <begin position="350"/>
        <end position="381"/>
    </location>
</feature>
<feature type="compositionally biased region" description="Basic residues" evidence="1">
    <location>
        <begin position="360"/>
        <end position="381"/>
    </location>
</feature>
<dbReference type="InterPro" id="IPR047767">
    <property type="entry name" value="PSP1-like"/>
</dbReference>
<evidence type="ECO:0000313" key="3">
    <source>
        <dbReference type="EMBL" id="PVX52235.1"/>
    </source>
</evidence>
<organism evidence="3 4">
    <name type="scientific">Balneicella halophila</name>
    <dbReference type="NCBI Taxonomy" id="1537566"/>
    <lineage>
        <taxon>Bacteria</taxon>
        <taxon>Pseudomonadati</taxon>
        <taxon>Bacteroidota</taxon>
        <taxon>Bacteroidia</taxon>
        <taxon>Bacteroidales</taxon>
        <taxon>Balneicellaceae</taxon>
        <taxon>Balneicella</taxon>
    </lineage>
</organism>
<gene>
    <name evidence="3" type="ORF">C7377_0542</name>
</gene>
<dbReference type="InterPro" id="IPR007557">
    <property type="entry name" value="PSP1_C"/>
</dbReference>
<dbReference type="NCBIfam" id="NF041131">
    <property type="entry name" value="RicT_YaaT_fam"/>
    <property type="match status" value="1"/>
</dbReference>
<dbReference type="OrthoDB" id="9779344at2"/>
<dbReference type="Proteomes" id="UP000251835">
    <property type="component" value="Unassembled WGS sequence"/>
</dbReference>
<keyword evidence="4" id="KW-1185">Reference proteome</keyword>
<evidence type="ECO:0000259" key="2">
    <source>
        <dbReference type="PROSITE" id="PS51411"/>
    </source>
</evidence>
<accession>A0A7L4UR32</accession>
<feature type="domain" description="PSP1 C-terminal" evidence="2">
    <location>
        <begin position="107"/>
        <end position="192"/>
    </location>
</feature>
<sequence>MESKGCCSGCSANKNIDYRSRSSKLKVYDWLENLPVSSLFPPIVEIHFKNTRKGYFINENGIPLFKDDIVAVEGTPGHDIGIVSLTGDLVFEKMREEGIDYKKEEFKKVYRQARPNDLDKWHQAMEREKPTIIQTRKIIERMGLDMKLSDVEYQGDNTKAIFYYIADKRVDFRQLIKVLADEFQIRVEMKQIGSRQEAGLVGGIGPCGRELCCSSWLTNFSSVSTGAARKQELSLNPQKLAGQCGKLKCCLNYELDVYEEARSEFPRTDTILKTEQGDMRCIKTDVLRQKMWYVYTDPKKIGMVEITVERAIEIQKLNNEGKLVEDIQMKDSQEIEKSLSNYGGDLVGQDSLNRFDGKKPAKKRRKKRYRNPKGKKNTNGN</sequence>
<dbReference type="PROSITE" id="PS51411">
    <property type="entry name" value="PSP1_C"/>
    <property type="match status" value="1"/>
</dbReference>
<dbReference type="PANTHER" id="PTHR43830">
    <property type="entry name" value="PROTEIN PSP1"/>
    <property type="match status" value="1"/>
</dbReference>